<evidence type="ECO:0000259" key="2">
    <source>
        <dbReference type="PROSITE" id="PS50206"/>
    </source>
</evidence>
<evidence type="ECO:0000256" key="1">
    <source>
        <dbReference type="ARBA" id="ARBA00023125"/>
    </source>
</evidence>
<sequence length="223" mass="25388">MEELFSSAKNYTDELYKQLSRVGKSLSSDKRLEILNLLSQGPKTVEKIAKDSGMSVANVSRHLQILNDSRLVKFTKKGTYAFYTLADPSVADFLFALWKIGETQLSEINRIKDDFLGGLGDFYTLTMDEVYEKMSNGNITLIDLRPKDEYEAAHIEGAVSIPMEDLDSYLQELPREKEVIAYCRGKFCAFSAIAAQKLKDQGFTAYRMAESILEWQKYLDQKN</sequence>
<dbReference type="SUPFAM" id="SSF52821">
    <property type="entry name" value="Rhodanese/Cell cycle control phosphatase"/>
    <property type="match status" value="1"/>
</dbReference>
<dbReference type="CDD" id="cd00158">
    <property type="entry name" value="RHOD"/>
    <property type="match status" value="1"/>
</dbReference>
<evidence type="ECO:0000313" key="4">
    <source>
        <dbReference type="EMBL" id="RBP88685.1"/>
    </source>
</evidence>
<dbReference type="Pfam" id="PF00581">
    <property type="entry name" value="Rhodanese"/>
    <property type="match status" value="1"/>
</dbReference>
<dbReference type="SMART" id="SM00418">
    <property type="entry name" value="HTH_ARSR"/>
    <property type="match status" value="1"/>
</dbReference>
<evidence type="ECO:0000259" key="3">
    <source>
        <dbReference type="PROSITE" id="PS50987"/>
    </source>
</evidence>
<comment type="caution">
    <text evidence="4">The sequence shown here is derived from an EMBL/GenBank/DDBJ whole genome shotgun (WGS) entry which is preliminary data.</text>
</comment>
<dbReference type="InterPro" id="IPR036388">
    <property type="entry name" value="WH-like_DNA-bd_sf"/>
</dbReference>
<dbReference type="InterPro" id="IPR050229">
    <property type="entry name" value="GlpE_sulfurtransferase"/>
</dbReference>
<dbReference type="AlphaFoldDB" id="A0A366JLT3"/>
<evidence type="ECO:0000313" key="5">
    <source>
        <dbReference type="Proteomes" id="UP000252731"/>
    </source>
</evidence>
<dbReference type="Gene3D" id="3.40.250.10">
    <property type="entry name" value="Rhodanese-like domain"/>
    <property type="match status" value="1"/>
</dbReference>
<accession>A0A366JLT3</accession>
<dbReference type="InterPro" id="IPR036873">
    <property type="entry name" value="Rhodanese-like_dom_sf"/>
</dbReference>
<organism evidence="4 5">
    <name type="scientific">Cytobacillus firmus</name>
    <name type="common">Bacillus firmus</name>
    <dbReference type="NCBI Taxonomy" id="1399"/>
    <lineage>
        <taxon>Bacteria</taxon>
        <taxon>Bacillati</taxon>
        <taxon>Bacillota</taxon>
        <taxon>Bacilli</taxon>
        <taxon>Bacillales</taxon>
        <taxon>Bacillaceae</taxon>
        <taxon>Cytobacillus</taxon>
    </lineage>
</organism>
<protein>
    <submittedName>
        <fullName evidence="4">ArsR family transcriptional regulator</fullName>
    </submittedName>
</protein>
<dbReference type="RefSeq" id="WP_113884722.1">
    <property type="nucleotide sequence ID" value="NZ_QNSF01000013.1"/>
</dbReference>
<name>A0A366JLT3_CYTFI</name>
<dbReference type="NCBIfam" id="NF033788">
    <property type="entry name" value="HTH_metalloreg"/>
    <property type="match status" value="1"/>
</dbReference>
<dbReference type="PROSITE" id="PS50206">
    <property type="entry name" value="RHODANESE_3"/>
    <property type="match status" value="1"/>
</dbReference>
<dbReference type="PANTHER" id="PTHR43031">
    <property type="entry name" value="FAD-DEPENDENT OXIDOREDUCTASE"/>
    <property type="match status" value="1"/>
</dbReference>
<feature type="domain" description="HTH arsR-type" evidence="3">
    <location>
        <begin position="11"/>
        <end position="105"/>
    </location>
</feature>
<dbReference type="InterPro" id="IPR011991">
    <property type="entry name" value="ArsR-like_HTH"/>
</dbReference>
<dbReference type="Pfam" id="PF01022">
    <property type="entry name" value="HTH_5"/>
    <property type="match status" value="1"/>
</dbReference>
<dbReference type="CDD" id="cd00090">
    <property type="entry name" value="HTH_ARSR"/>
    <property type="match status" value="1"/>
</dbReference>
<proteinExistence type="predicted"/>
<dbReference type="SUPFAM" id="SSF46785">
    <property type="entry name" value="Winged helix' DNA-binding domain"/>
    <property type="match status" value="1"/>
</dbReference>
<dbReference type="GO" id="GO:0003677">
    <property type="term" value="F:DNA binding"/>
    <property type="evidence" value="ECO:0007669"/>
    <property type="project" value="UniProtKB-KW"/>
</dbReference>
<feature type="domain" description="Rhodanese" evidence="2">
    <location>
        <begin position="135"/>
        <end position="217"/>
    </location>
</feature>
<dbReference type="OrthoDB" id="9800872at2"/>
<dbReference type="InterPro" id="IPR001845">
    <property type="entry name" value="HTH_ArsR_DNA-bd_dom"/>
</dbReference>
<dbReference type="PRINTS" id="PR00778">
    <property type="entry name" value="HTHARSR"/>
</dbReference>
<dbReference type="InterPro" id="IPR036390">
    <property type="entry name" value="WH_DNA-bd_sf"/>
</dbReference>
<dbReference type="PANTHER" id="PTHR43031:SF1">
    <property type="entry name" value="PYRIDINE NUCLEOTIDE-DISULPHIDE OXIDOREDUCTASE"/>
    <property type="match status" value="1"/>
</dbReference>
<dbReference type="InterPro" id="IPR001763">
    <property type="entry name" value="Rhodanese-like_dom"/>
</dbReference>
<dbReference type="SMART" id="SM00450">
    <property type="entry name" value="RHOD"/>
    <property type="match status" value="1"/>
</dbReference>
<dbReference type="EMBL" id="QNSF01000013">
    <property type="protein sequence ID" value="RBP88685.1"/>
    <property type="molecule type" value="Genomic_DNA"/>
</dbReference>
<dbReference type="GO" id="GO:0003700">
    <property type="term" value="F:DNA-binding transcription factor activity"/>
    <property type="evidence" value="ECO:0007669"/>
    <property type="project" value="InterPro"/>
</dbReference>
<keyword evidence="1" id="KW-0238">DNA-binding</keyword>
<dbReference type="Gene3D" id="1.10.10.10">
    <property type="entry name" value="Winged helix-like DNA-binding domain superfamily/Winged helix DNA-binding domain"/>
    <property type="match status" value="1"/>
</dbReference>
<keyword evidence="5" id="KW-1185">Reference proteome</keyword>
<dbReference type="Proteomes" id="UP000252731">
    <property type="component" value="Unassembled WGS sequence"/>
</dbReference>
<reference evidence="4 5" key="1">
    <citation type="submission" date="2018-06" db="EMBL/GenBank/DDBJ databases">
        <title>Freshwater and sediment microbial communities from various areas in North America, analyzing microbe dynamics in response to fracking.</title>
        <authorList>
            <person name="Lamendella R."/>
        </authorList>
    </citation>
    <scope>NUCLEOTIDE SEQUENCE [LARGE SCALE GENOMIC DNA]</scope>
    <source>
        <strain evidence="4 5">14_TX</strain>
    </source>
</reference>
<dbReference type="PROSITE" id="PS50987">
    <property type="entry name" value="HTH_ARSR_2"/>
    <property type="match status" value="1"/>
</dbReference>
<gene>
    <name evidence="4" type="ORF">DFO70_1138</name>
</gene>